<gene>
    <name evidence="1" type="ORF">N7U62_06375</name>
</gene>
<reference evidence="1 2" key="1">
    <citation type="submission" date="2022-10" db="EMBL/GenBank/DDBJ databases">
        <title>Comparative genomics and taxonomic characterization of three novel marine species of genus Reichenbachiella exhibiting antioxidant and polysaccharide degradation activities.</title>
        <authorList>
            <person name="Muhammad N."/>
            <person name="Lee Y.-J."/>
            <person name="Ko J."/>
            <person name="Kim S.-G."/>
        </authorList>
    </citation>
    <scope>NUCLEOTIDE SEQUENCE [LARGE SCALE GENOMIC DNA]</scope>
    <source>
        <strain evidence="1 2">ABR2-5</strain>
    </source>
</reference>
<dbReference type="Proteomes" id="UP001300692">
    <property type="component" value="Unassembled WGS sequence"/>
</dbReference>
<evidence type="ECO:0000313" key="1">
    <source>
        <dbReference type="EMBL" id="MCV9386282.1"/>
    </source>
</evidence>
<accession>A0ABT3CRN4</accession>
<sequence>MKDIFRIPRFFILFVLFEAIAFEAVSQQFNTDNYLSMPHGTGTFVITAGQRNTAIISSFSLIPKFEIFVQGNMFRDYRIEDYPQNFTTSLYAKYMYWVNKQNNGGGAIFLGAGRSPGYFKNTVYTELHKNIWAAFPVTFPFFNNVLSWDLMPGVLVDFNAEDTNDVAWGFTWSSRMAIYKIIPQTAIVLEAYGTEGEAYSKPEYKIGLRWEPNDYIVPAITYSSQFYGRYGAGFEFGVMIFTPQYLKKSFIKNNHIDYYE</sequence>
<organism evidence="1 2">
    <name type="scientific">Reichenbachiella ulvae</name>
    <dbReference type="NCBI Taxonomy" id="2980104"/>
    <lineage>
        <taxon>Bacteria</taxon>
        <taxon>Pseudomonadati</taxon>
        <taxon>Bacteroidota</taxon>
        <taxon>Cytophagia</taxon>
        <taxon>Cytophagales</taxon>
        <taxon>Reichenbachiellaceae</taxon>
        <taxon>Reichenbachiella</taxon>
    </lineage>
</organism>
<dbReference type="EMBL" id="JAOYOD010000001">
    <property type="protein sequence ID" value="MCV9386282.1"/>
    <property type="molecule type" value="Genomic_DNA"/>
</dbReference>
<proteinExistence type="predicted"/>
<evidence type="ECO:0008006" key="3">
    <source>
        <dbReference type="Google" id="ProtNLM"/>
    </source>
</evidence>
<protein>
    <recommendedName>
        <fullName evidence="3">MetA-pathway of phenol degradation</fullName>
    </recommendedName>
</protein>
<comment type="caution">
    <text evidence="1">The sequence shown here is derived from an EMBL/GenBank/DDBJ whole genome shotgun (WGS) entry which is preliminary data.</text>
</comment>
<name>A0ABT3CRN4_9BACT</name>
<evidence type="ECO:0000313" key="2">
    <source>
        <dbReference type="Proteomes" id="UP001300692"/>
    </source>
</evidence>
<keyword evidence="2" id="KW-1185">Reference proteome</keyword>
<dbReference type="RefSeq" id="WP_264137067.1">
    <property type="nucleotide sequence ID" value="NZ_JAOYOD010000001.1"/>
</dbReference>